<comment type="caution">
    <text evidence="4">The sequence shown here is derived from an EMBL/GenBank/DDBJ whole genome shotgun (WGS) entry which is preliminary data.</text>
</comment>
<reference evidence="4 5" key="1">
    <citation type="journal article" date="2019" name="PLoS Biol.">
        <title>Sex chromosomes control vertical transmission of feminizing Wolbachia symbionts in an isopod.</title>
        <authorList>
            <person name="Becking T."/>
            <person name="Chebbi M.A."/>
            <person name="Giraud I."/>
            <person name="Moumen B."/>
            <person name="Laverre T."/>
            <person name="Caubet Y."/>
            <person name="Peccoud J."/>
            <person name="Gilbert C."/>
            <person name="Cordaux R."/>
        </authorList>
    </citation>
    <scope>NUCLEOTIDE SEQUENCE [LARGE SCALE GENOMIC DNA]</scope>
    <source>
        <strain evidence="4">ANa2</strain>
        <tissue evidence="4">Whole body excluding digestive tract and cuticle</tissue>
    </source>
</reference>
<comment type="subunit">
    <text evidence="2">Complex I is composed of 45 different subunits.</text>
</comment>
<keyword evidence="2" id="KW-0496">Mitochondrion</keyword>
<keyword evidence="2" id="KW-0999">Mitochondrion inner membrane</keyword>
<dbReference type="GO" id="GO:0005743">
    <property type="term" value="C:mitochondrial inner membrane"/>
    <property type="evidence" value="ECO:0007669"/>
    <property type="project" value="UniProtKB-SubCell"/>
</dbReference>
<feature type="compositionally biased region" description="Polar residues" evidence="3">
    <location>
        <begin position="116"/>
        <end position="126"/>
    </location>
</feature>
<dbReference type="AlphaFoldDB" id="A0A5N5TFW0"/>
<keyword evidence="2" id="KW-0249">Electron transport</keyword>
<dbReference type="GO" id="GO:0045271">
    <property type="term" value="C:respiratory chain complex I"/>
    <property type="evidence" value="ECO:0007669"/>
    <property type="project" value="InterPro"/>
</dbReference>
<proteinExistence type="inferred from homology"/>
<evidence type="ECO:0000313" key="4">
    <source>
        <dbReference type="EMBL" id="KAB7505432.1"/>
    </source>
</evidence>
<comment type="similarity">
    <text evidence="1 2">Belongs to the complex I NDUFA12 subunit family.</text>
</comment>
<organism evidence="4 5">
    <name type="scientific">Armadillidium nasatum</name>
    <dbReference type="NCBI Taxonomy" id="96803"/>
    <lineage>
        <taxon>Eukaryota</taxon>
        <taxon>Metazoa</taxon>
        <taxon>Ecdysozoa</taxon>
        <taxon>Arthropoda</taxon>
        <taxon>Crustacea</taxon>
        <taxon>Multicrustacea</taxon>
        <taxon>Malacostraca</taxon>
        <taxon>Eumalacostraca</taxon>
        <taxon>Peracarida</taxon>
        <taxon>Isopoda</taxon>
        <taxon>Oniscidea</taxon>
        <taxon>Crinocheta</taxon>
        <taxon>Armadillidiidae</taxon>
        <taxon>Armadillidium</taxon>
    </lineage>
</organism>
<sequence>MSIIKYFGLDKIGLFFRIIKQHGGIRASLYKLYRMDELMDGTLVGTDNFGNKYFENKNNMFGRDRWVEYSPHVGMDYDGSQVSVEWYGWLHHKTDIPPPEAKKLGYSWLADPNQPNPTGTTDAYIPYSTTRPKVEPWIPKSKSQ</sequence>
<feature type="region of interest" description="Disordered" evidence="3">
    <location>
        <begin position="107"/>
        <end position="126"/>
    </location>
</feature>
<gene>
    <name evidence="4" type="ORF">Anas_00394</name>
</gene>
<evidence type="ECO:0000256" key="2">
    <source>
        <dbReference type="RuleBase" id="RU363103"/>
    </source>
</evidence>
<dbReference type="GO" id="GO:0006979">
    <property type="term" value="P:response to oxidative stress"/>
    <property type="evidence" value="ECO:0007669"/>
    <property type="project" value="TreeGrafter"/>
</dbReference>
<dbReference type="PANTHER" id="PTHR12910">
    <property type="entry name" value="NADH-UBIQUINONE OXIDOREDUCTASE SUBUNIT B17.2"/>
    <property type="match status" value="1"/>
</dbReference>
<accession>A0A5N5TFW0</accession>
<evidence type="ECO:0000313" key="5">
    <source>
        <dbReference type="Proteomes" id="UP000326759"/>
    </source>
</evidence>
<keyword evidence="4" id="KW-0830">Ubiquinone</keyword>
<keyword evidence="2" id="KW-0813">Transport</keyword>
<comment type="function">
    <text evidence="2">Accessory subunit of the mitochondrial membrane respiratory chain NADH dehydrogenase (Complex I), that is believed not to be involved in catalysis. Complex I functions in the transfer of electrons from NADH to the respiratory chain. The immediate electron acceptor for the enzyme is believed to be ubiquinone.</text>
</comment>
<keyword evidence="5" id="KW-1185">Reference proteome</keyword>
<keyword evidence="2" id="KW-0679">Respiratory chain</keyword>
<dbReference type="PANTHER" id="PTHR12910:SF2">
    <property type="entry name" value="NADH DEHYDROGENASE [UBIQUINONE] 1 ALPHA SUBCOMPLEX SUBUNIT 12"/>
    <property type="match status" value="1"/>
</dbReference>
<protein>
    <recommendedName>
        <fullName evidence="2">NADH dehydrogenase [ubiquinone] 1 alpha subcomplex subunit 12</fullName>
    </recommendedName>
</protein>
<dbReference type="EMBL" id="SEYY01001235">
    <property type="protein sequence ID" value="KAB7505432.1"/>
    <property type="molecule type" value="Genomic_DNA"/>
</dbReference>
<comment type="subcellular location">
    <subcellularLocation>
        <location evidence="2">Mitochondrion inner membrane</location>
        <topology evidence="2">Peripheral membrane protein</topology>
        <orientation evidence="2">Matrix side</orientation>
    </subcellularLocation>
</comment>
<dbReference type="OrthoDB" id="274641at2759"/>
<name>A0A5N5TFW0_9CRUS</name>
<evidence type="ECO:0000256" key="3">
    <source>
        <dbReference type="SAM" id="MobiDB-lite"/>
    </source>
</evidence>
<dbReference type="Proteomes" id="UP000326759">
    <property type="component" value="Unassembled WGS sequence"/>
</dbReference>
<evidence type="ECO:0000256" key="1">
    <source>
        <dbReference type="ARBA" id="ARBA00007355"/>
    </source>
</evidence>
<dbReference type="InterPro" id="IPR007763">
    <property type="entry name" value="NDUFA12"/>
</dbReference>
<keyword evidence="2" id="KW-0472">Membrane</keyword>
<dbReference type="Pfam" id="PF05071">
    <property type="entry name" value="NDUFA12"/>
    <property type="match status" value="1"/>
</dbReference>